<dbReference type="Pfam" id="PF03235">
    <property type="entry name" value="GmrSD_N"/>
    <property type="match status" value="1"/>
</dbReference>
<dbReference type="PANTHER" id="PTHR35149:SF2">
    <property type="entry name" value="DUF262 DOMAIN-CONTAINING PROTEIN"/>
    <property type="match status" value="1"/>
</dbReference>
<organism evidence="3 4">
    <name type="scientific">Parvimonas micra ATCC 33270</name>
    <dbReference type="NCBI Taxonomy" id="411465"/>
    <lineage>
        <taxon>Bacteria</taxon>
        <taxon>Bacillati</taxon>
        <taxon>Bacillota</taxon>
        <taxon>Tissierellia</taxon>
        <taxon>Tissierellales</taxon>
        <taxon>Peptoniphilaceae</taxon>
        <taxon>Parvimonas</taxon>
    </lineage>
</organism>
<accession>A8SJ35</accession>
<dbReference type="Pfam" id="PF25202">
    <property type="entry name" value="DUF7834"/>
    <property type="match status" value="1"/>
</dbReference>
<feature type="domain" description="GmrSD restriction endonucleases N-terminal" evidence="1">
    <location>
        <begin position="20"/>
        <end position="186"/>
    </location>
</feature>
<sequence length="450" mass="53536">MSEKNNNLCIVSIRELMGENLSIPMYQRPYRWSTDSVLTLVMDIYEAFLNGILEYRIGSVVLHRINDNKNEVLNIVDGQQRLTTIAIIFYVFQELLGEDDKTKIRLLEEKYNELSYKAIIDNLDIIRRKLKEFDKKQLKEYYNYILENCTIVKIVTDSEQEAFQFFDSQNSRGKELAPHDLLKAYHLREMNDESEDIKVKIINDWENLEQNKLEDLFSNHLYPLVRWYKLKSGIKYSVKDIKVFKGIKKNNNYNFSIYNRAANMFIERFNSDKLYEITIGNLINQFQLTQPIIAGKRFFKYSIHYTKLYNKIIKLISSKYDKELVAISGSGDRYVYNLFINILIFYVDRFNIESLSDTRIFLLYKWTFSLRLKMKSVYIETINNYAMGKSERINKGLNMFSIISEMQDSNELDSISLDSITKEEFEKLNLNKRYNKIYDFIFVEDGKKDD</sequence>
<feature type="domain" description="DUF7834" evidence="2">
    <location>
        <begin position="198"/>
        <end position="427"/>
    </location>
</feature>
<gene>
    <name evidence="3" type="ORF">PEPMIC_00441</name>
</gene>
<reference evidence="3 4" key="2">
    <citation type="submission" date="2007-09" db="EMBL/GenBank/DDBJ databases">
        <authorList>
            <person name="Fulton L."/>
            <person name="Clifton S."/>
            <person name="Fulton B."/>
            <person name="Xu J."/>
            <person name="Minx P."/>
            <person name="Pepin K.H."/>
            <person name="Johnson M."/>
            <person name="Thiruvilangam P."/>
            <person name="Bhonagiri V."/>
            <person name="Nash W.E."/>
            <person name="Mardis E.R."/>
            <person name="Wilson R.K."/>
        </authorList>
    </citation>
    <scope>NUCLEOTIDE SEQUENCE [LARGE SCALE GENOMIC DNA]</scope>
    <source>
        <strain evidence="3 4">ATCC 33270</strain>
    </source>
</reference>
<dbReference type="GeneID" id="93384547"/>
<comment type="caution">
    <text evidence="3">The sequence shown here is derived from an EMBL/GenBank/DDBJ whole genome shotgun (WGS) entry which is preliminary data.</text>
</comment>
<dbReference type="Proteomes" id="UP000003162">
    <property type="component" value="Unassembled WGS sequence"/>
</dbReference>
<evidence type="ECO:0000313" key="3">
    <source>
        <dbReference type="EMBL" id="EDP24588.1"/>
    </source>
</evidence>
<dbReference type="PANTHER" id="PTHR35149">
    <property type="entry name" value="SLL5132 PROTEIN"/>
    <property type="match status" value="1"/>
</dbReference>
<dbReference type="eggNOG" id="COG1479">
    <property type="taxonomic scope" value="Bacteria"/>
</dbReference>
<name>A8SJ35_9FIRM</name>
<dbReference type="RefSeq" id="WP_004832333.1">
    <property type="nucleotide sequence ID" value="NZ_DS483516.1"/>
</dbReference>
<dbReference type="HOGENOM" id="CLU_030645_0_0_9"/>
<evidence type="ECO:0000259" key="1">
    <source>
        <dbReference type="Pfam" id="PF03235"/>
    </source>
</evidence>
<evidence type="ECO:0000313" key="4">
    <source>
        <dbReference type="Proteomes" id="UP000003162"/>
    </source>
</evidence>
<dbReference type="AlphaFoldDB" id="A8SJ35"/>
<reference evidence="3 4" key="1">
    <citation type="submission" date="2007-09" db="EMBL/GenBank/DDBJ databases">
        <title>Draft genome sequence of Peptostreptococcus micros (ATCC 33270).</title>
        <authorList>
            <person name="Sudarsanam P."/>
            <person name="Ley R."/>
            <person name="Guruge J."/>
            <person name="Turnbaugh P.J."/>
            <person name="Mahowald M."/>
            <person name="Liep D."/>
            <person name="Gordon J."/>
        </authorList>
    </citation>
    <scope>NUCLEOTIDE SEQUENCE [LARGE SCALE GENOMIC DNA]</scope>
    <source>
        <strain evidence="3 4">ATCC 33270</strain>
    </source>
</reference>
<dbReference type="InterPro" id="IPR004919">
    <property type="entry name" value="GmrSD_N"/>
</dbReference>
<evidence type="ECO:0000259" key="2">
    <source>
        <dbReference type="Pfam" id="PF25202"/>
    </source>
</evidence>
<dbReference type="InterPro" id="IPR057156">
    <property type="entry name" value="DUF7834"/>
</dbReference>
<protein>
    <submittedName>
        <fullName evidence="3">Uncharacterized protein</fullName>
    </submittedName>
</protein>
<dbReference type="EMBL" id="ABEE02000015">
    <property type="protein sequence ID" value="EDP24588.1"/>
    <property type="molecule type" value="Genomic_DNA"/>
</dbReference>
<proteinExistence type="predicted"/>